<dbReference type="HAMAP" id="MF_00652">
    <property type="entry name" value="UPF0246"/>
    <property type="match status" value="1"/>
</dbReference>
<dbReference type="AlphaFoldDB" id="A0A173RQT4"/>
<protein>
    <recommendedName>
        <fullName evidence="1">UPF0246 protein ERS852429_00607</fullName>
    </recommendedName>
</protein>
<dbReference type="GO" id="GO:0005829">
    <property type="term" value="C:cytosol"/>
    <property type="evidence" value="ECO:0007669"/>
    <property type="project" value="TreeGrafter"/>
</dbReference>
<dbReference type="RefSeq" id="WP_022192118.1">
    <property type="nucleotide sequence ID" value="NZ_CDRH01000191.1"/>
</dbReference>
<dbReference type="PANTHER" id="PTHR30283">
    <property type="entry name" value="PEROXIDE STRESS RESPONSE PROTEIN YAAA"/>
    <property type="match status" value="1"/>
</dbReference>
<evidence type="ECO:0000313" key="4">
    <source>
        <dbReference type="Proteomes" id="UP000095591"/>
    </source>
</evidence>
<organism evidence="2 4">
    <name type="scientific">Parabacteroides distasonis</name>
    <dbReference type="NCBI Taxonomy" id="823"/>
    <lineage>
        <taxon>Bacteria</taxon>
        <taxon>Pseudomonadati</taxon>
        <taxon>Bacteroidota</taxon>
        <taxon>Bacteroidia</taxon>
        <taxon>Bacteroidales</taxon>
        <taxon>Tannerellaceae</taxon>
        <taxon>Parabacteroides</taxon>
    </lineage>
</organism>
<accession>A0A173RQT4</accession>
<gene>
    <name evidence="2" type="primary">yaaA</name>
    <name evidence="2" type="ORF">ERS852429_00607</name>
    <name evidence="3" type="ORF">PN612_19895</name>
</gene>
<dbReference type="EMBL" id="CYXP01000001">
    <property type="protein sequence ID" value="CUM79498.1"/>
    <property type="molecule type" value="Genomic_DNA"/>
</dbReference>
<evidence type="ECO:0000256" key="1">
    <source>
        <dbReference type="HAMAP-Rule" id="MF_00652"/>
    </source>
</evidence>
<dbReference type="EMBL" id="JAQMPX010000144">
    <property type="protein sequence ID" value="MDB9140756.1"/>
    <property type="molecule type" value="Genomic_DNA"/>
</dbReference>
<comment type="similarity">
    <text evidence="1">Belongs to the UPF0246 family.</text>
</comment>
<dbReference type="Pfam" id="PF03883">
    <property type="entry name" value="H2O2_YaaD"/>
    <property type="match status" value="1"/>
</dbReference>
<evidence type="ECO:0000313" key="2">
    <source>
        <dbReference type="EMBL" id="CUM79498.1"/>
    </source>
</evidence>
<dbReference type="NCBIfam" id="NF002547">
    <property type="entry name" value="PRK02101.2-5"/>
    <property type="match status" value="1"/>
</dbReference>
<dbReference type="Proteomes" id="UP001211522">
    <property type="component" value="Unassembled WGS sequence"/>
</dbReference>
<evidence type="ECO:0000313" key="3">
    <source>
        <dbReference type="EMBL" id="MDB9140756.1"/>
    </source>
</evidence>
<name>A0A173RQT4_PARDI</name>
<dbReference type="PANTHER" id="PTHR30283:SF4">
    <property type="entry name" value="PEROXIDE STRESS RESISTANCE PROTEIN YAAA"/>
    <property type="match status" value="1"/>
</dbReference>
<reference evidence="3" key="2">
    <citation type="submission" date="2023-01" db="EMBL/GenBank/DDBJ databases">
        <title>Human gut microbiome strain richness.</title>
        <authorList>
            <person name="Chen-Liaw A."/>
        </authorList>
    </citation>
    <scope>NUCLEOTIDE SEQUENCE</scope>
    <source>
        <strain evidence="3">D35st1_E5_D35t1_190705</strain>
    </source>
</reference>
<reference evidence="2 4" key="1">
    <citation type="submission" date="2015-09" db="EMBL/GenBank/DDBJ databases">
        <authorList>
            <consortium name="Pathogen Informatics"/>
        </authorList>
    </citation>
    <scope>NUCLEOTIDE SEQUENCE [LARGE SCALE GENOMIC DNA]</scope>
    <source>
        <strain evidence="2 4">2789STDY5608872</strain>
    </source>
</reference>
<dbReference type="InterPro" id="IPR005583">
    <property type="entry name" value="YaaA"/>
</dbReference>
<proteinExistence type="inferred from homology"/>
<sequence>MLILLSPAKTMTGTSKIKAPQGTTPRFQQEANEIALHMTQFPIDELSRILKLSPKLAAECYRRYQDFHAEDNQPLQAILAYTGVVFKNISPKDFTEEDFLFSQEHMRFVSGCYGLLRPLDLIKPYRMEFDVKIPELGDGNMYAFWKDRQTNTLIHDVRQGDRILLNLASLDIQPSFQWKEVERSVRIITPEFKVWKNGKAETIVIYAKMCRGQMSRYLIKNRISDPEALKAFTWEGFSYKESMSEGDNWVFLQE</sequence>
<dbReference type="Proteomes" id="UP000095591">
    <property type="component" value="Unassembled WGS sequence"/>
</dbReference>
<dbReference type="GO" id="GO:0033194">
    <property type="term" value="P:response to hydroperoxide"/>
    <property type="evidence" value="ECO:0007669"/>
    <property type="project" value="TreeGrafter"/>
</dbReference>